<accession>A0AAW4VZ33</accession>
<dbReference type="Gene3D" id="3.60.10.10">
    <property type="entry name" value="Endonuclease/exonuclease/phosphatase"/>
    <property type="match status" value="1"/>
</dbReference>
<comment type="caution">
    <text evidence="2">The sequence shown here is derived from an EMBL/GenBank/DDBJ whole genome shotgun (WGS) entry which is preliminary data.</text>
</comment>
<organism evidence="2 3">
    <name type="scientific">Agathobaculum butyriciproducens</name>
    <dbReference type="NCBI Taxonomy" id="1628085"/>
    <lineage>
        <taxon>Bacteria</taxon>
        <taxon>Bacillati</taxon>
        <taxon>Bacillota</taxon>
        <taxon>Clostridia</taxon>
        <taxon>Eubacteriales</taxon>
        <taxon>Butyricicoccaceae</taxon>
        <taxon>Agathobaculum</taxon>
    </lineage>
</organism>
<evidence type="ECO:0000259" key="1">
    <source>
        <dbReference type="Pfam" id="PF03372"/>
    </source>
</evidence>
<dbReference type="EMBL" id="JAJEPX010000002">
    <property type="protein sequence ID" value="MCC2175862.1"/>
    <property type="molecule type" value="Genomic_DNA"/>
</dbReference>
<dbReference type="InterPro" id="IPR051916">
    <property type="entry name" value="GPI-anchor_lipid_remodeler"/>
</dbReference>
<dbReference type="InterPro" id="IPR036691">
    <property type="entry name" value="Endo/exonu/phosph_ase_sf"/>
</dbReference>
<dbReference type="RefSeq" id="WP_227600042.1">
    <property type="nucleotide sequence ID" value="NZ_JAJEPX010000002.1"/>
</dbReference>
<dbReference type="SUPFAM" id="SSF56219">
    <property type="entry name" value="DNase I-like"/>
    <property type="match status" value="1"/>
</dbReference>
<dbReference type="GO" id="GO:0016020">
    <property type="term" value="C:membrane"/>
    <property type="evidence" value="ECO:0007669"/>
    <property type="project" value="GOC"/>
</dbReference>
<sequence length="347" mass="39183">METMSYENRIALGNLVPTIGQFKVMDKIPQYQQCEVHNLFEAPAEVPEVLRHVVFNIERGQTLHETIDFLNMCPDFKNMDIIYANELDDGAVRSGNCNVAYEIAKSIGMNYAYGLEFIELVNPNDNKGFHGNALFSRWPIRWAKVVHMPEQYNWYYDRQKRIGARVAIVCSLDIGGREVGAVSVHLENRADSEGREAQMAVVYDEIKKSFAPDTPVMIGGDLNTNTFDGNDIPGFTKLFNDPERLAKHMAAVEKYERVLPQAEENGFSYREFSSTEGTRRKPMPGGKSMLLKLDWLMARGMECVDHGTVSTETKDCTWAEPGSALAKFTGPELSDHNACWADCRFAK</sequence>
<dbReference type="InterPro" id="IPR005135">
    <property type="entry name" value="Endo/exonuclease/phosphatase"/>
</dbReference>
<dbReference type="GeneID" id="98660723"/>
<proteinExistence type="predicted"/>
<gene>
    <name evidence="2" type="ORF">LKD22_01740</name>
</gene>
<evidence type="ECO:0000313" key="2">
    <source>
        <dbReference type="EMBL" id="MCC2175862.1"/>
    </source>
</evidence>
<dbReference type="GO" id="GO:0006506">
    <property type="term" value="P:GPI anchor biosynthetic process"/>
    <property type="evidence" value="ECO:0007669"/>
    <property type="project" value="TreeGrafter"/>
</dbReference>
<dbReference type="GO" id="GO:0003824">
    <property type="term" value="F:catalytic activity"/>
    <property type="evidence" value="ECO:0007669"/>
    <property type="project" value="InterPro"/>
</dbReference>
<dbReference type="AlphaFoldDB" id="A0AAW4VZ33"/>
<dbReference type="Pfam" id="PF03372">
    <property type="entry name" value="Exo_endo_phos"/>
    <property type="match status" value="1"/>
</dbReference>
<reference evidence="2 3" key="1">
    <citation type="submission" date="2021-10" db="EMBL/GenBank/DDBJ databases">
        <title>Anaerobic single-cell dispensing facilitates the cultivation of human gut bacteria.</title>
        <authorList>
            <person name="Afrizal A."/>
        </authorList>
    </citation>
    <scope>NUCLEOTIDE SEQUENCE [LARGE SCALE GENOMIC DNA]</scope>
    <source>
        <strain evidence="2 3">CLA-AA-H270</strain>
    </source>
</reference>
<keyword evidence="3" id="KW-1185">Reference proteome</keyword>
<dbReference type="PANTHER" id="PTHR14859:SF15">
    <property type="entry name" value="ENDONUCLEASE_EXONUCLEASE_PHOSPHATASE DOMAIN-CONTAINING PROTEIN"/>
    <property type="match status" value="1"/>
</dbReference>
<name>A0AAW4VZ33_9FIRM</name>
<feature type="domain" description="Endonuclease/exonuclease/phosphatase" evidence="1">
    <location>
        <begin position="80"/>
        <end position="232"/>
    </location>
</feature>
<dbReference type="Proteomes" id="UP001298753">
    <property type="component" value="Unassembled WGS sequence"/>
</dbReference>
<dbReference type="PANTHER" id="PTHR14859">
    <property type="entry name" value="CALCOFLUOR WHITE HYPERSENSITIVE PROTEIN PRECURSOR"/>
    <property type="match status" value="1"/>
</dbReference>
<protein>
    <recommendedName>
        <fullName evidence="1">Endonuclease/exonuclease/phosphatase domain-containing protein</fullName>
    </recommendedName>
</protein>
<evidence type="ECO:0000313" key="3">
    <source>
        <dbReference type="Proteomes" id="UP001298753"/>
    </source>
</evidence>